<dbReference type="Gene3D" id="3.10.20.90">
    <property type="entry name" value="Phosphatidylinositol 3-kinase Catalytic Subunit, Chain A, domain 1"/>
    <property type="match status" value="3"/>
</dbReference>
<feature type="domain" description="Ubiquitin-like" evidence="1">
    <location>
        <begin position="212"/>
        <end position="258"/>
    </location>
</feature>
<dbReference type="CDD" id="cd17039">
    <property type="entry name" value="Ubl_ubiquitin_like"/>
    <property type="match status" value="3"/>
</dbReference>
<feature type="domain" description="Ubiquitin-like" evidence="1">
    <location>
        <begin position="123"/>
        <end position="193"/>
    </location>
</feature>
<organism evidence="2 3">
    <name type="scientific">Heterodera trifolii</name>
    <dbReference type="NCBI Taxonomy" id="157864"/>
    <lineage>
        <taxon>Eukaryota</taxon>
        <taxon>Metazoa</taxon>
        <taxon>Ecdysozoa</taxon>
        <taxon>Nematoda</taxon>
        <taxon>Chromadorea</taxon>
        <taxon>Rhabditida</taxon>
        <taxon>Tylenchina</taxon>
        <taxon>Tylenchomorpha</taxon>
        <taxon>Tylenchoidea</taxon>
        <taxon>Heteroderidae</taxon>
        <taxon>Heteroderinae</taxon>
        <taxon>Heterodera</taxon>
    </lineage>
</organism>
<dbReference type="SMART" id="SM00213">
    <property type="entry name" value="UBQ"/>
    <property type="match status" value="3"/>
</dbReference>
<comment type="caution">
    <text evidence="2">The sequence shown here is derived from an EMBL/GenBank/DDBJ whole genome shotgun (WGS) entry which is preliminary data.</text>
</comment>
<reference evidence="2 3" key="1">
    <citation type="submission" date="2024-10" db="EMBL/GenBank/DDBJ databases">
        <authorList>
            <person name="Kim D."/>
        </authorList>
    </citation>
    <scope>NUCLEOTIDE SEQUENCE [LARGE SCALE GENOMIC DNA]</scope>
    <source>
        <strain evidence="2">BH-2024</strain>
    </source>
</reference>
<sequence length="273" mass="30868">MLVLMLMPSSIAAEFKIKVEGDKKTTVYVKETDTVSTVKEKILSNLIDEIENERTKIINKKLIGTEKRSAELKAKLEEKNKILTTRKTLRLDKNGSPLEDRKTMKECGIVKKGATVFLALEGFEIFVYYKGKTYTIWGNDKDTVYELKKSIEKVIGLRPSNQKLAFPSLDDVLNDATKTMHYYNIGKGASLLLGREFQIGCQYNDNEYFPIVEETEKVSSVKEKVKEKIQKKSGIQLKIITLAYDGKVLEDNAEIGSFKGIGRKAAIVYVCES</sequence>
<dbReference type="AlphaFoldDB" id="A0ABD2I485"/>
<gene>
    <name evidence="2" type="ORF">niasHT_033863</name>
</gene>
<dbReference type="Proteomes" id="UP001620626">
    <property type="component" value="Unassembled WGS sequence"/>
</dbReference>
<dbReference type="SUPFAM" id="SSF54236">
    <property type="entry name" value="Ubiquitin-like"/>
    <property type="match status" value="3"/>
</dbReference>
<dbReference type="Pfam" id="PF00240">
    <property type="entry name" value="ubiquitin"/>
    <property type="match status" value="2"/>
</dbReference>
<name>A0ABD2I485_9BILA</name>
<dbReference type="PANTHER" id="PTHR10666">
    <property type="entry name" value="UBIQUITIN"/>
    <property type="match status" value="1"/>
</dbReference>
<keyword evidence="3" id="KW-1185">Reference proteome</keyword>
<evidence type="ECO:0000313" key="3">
    <source>
        <dbReference type="Proteomes" id="UP001620626"/>
    </source>
</evidence>
<accession>A0ABD2I485</accession>
<evidence type="ECO:0000259" key="1">
    <source>
        <dbReference type="PROSITE" id="PS50053"/>
    </source>
</evidence>
<dbReference type="InterPro" id="IPR029071">
    <property type="entry name" value="Ubiquitin-like_domsf"/>
</dbReference>
<dbReference type="EMBL" id="JBICBT010001281">
    <property type="protein sequence ID" value="KAL3075289.1"/>
    <property type="molecule type" value="Genomic_DNA"/>
</dbReference>
<evidence type="ECO:0000313" key="2">
    <source>
        <dbReference type="EMBL" id="KAL3075289.1"/>
    </source>
</evidence>
<dbReference type="InterPro" id="IPR050158">
    <property type="entry name" value="Ubiquitin_ubiquitin-like"/>
</dbReference>
<dbReference type="PROSITE" id="PS50053">
    <property type="entry name" value="UBIQUITIN_2"/>
    <property type="match status" value="2"/>
</dbReference>
<dbReference type="InterPro" id="IPR000626">
    <property type="entry name" value="Ubiquitin-like_dom"/>
</dbReference>
<protein>
    <recommendedName>
        <fullName evidence="1">Ubiquitin-like domain-containing protein</fullName>
    </recommendedName>
</protein>
<proteinExistence type="predicted"/>